<organism evidence="2">
    <name type="scientific">uncultured Solirubrobacteraceae bacterium</name>
    <dbReference type="NCBI Taxonomy" id="1162706"/>
    <lineage>
        <taxon>Bacteria</taxon>
        <taxon>Bacillati</taxon>
        <taxon>Actinomycetota</taxon>
        <taxon>Thermoleophilia</taxon>
        <taxon>Solirubrobacterales</taxon>
        <taxon>Solirubrobacteraceae</taxon>
        <taxon>environmental samples</taxon>
    </lineage>
</organism>
<feature type="compositionally biased region" description="Basic and acidic residues" evidence="1">
    <location>
        <begin position="135"/>
        <end position="146"/>
    </location>
</feature>
<evidence type="ECO:0000256" key="1">
    <source>
        <dbReference type="SAM" id="MobiDB-lite"/>
    </source>
</evidence>
<reference evidence="2" key="1">
    <citation type="submission" date="2020-02" db="EMBL/GenBank/DDBJ databases">
        <authorList>
            <person name="Meier V. D."/>
        </authorList>
    </citation>
    <scope>NUCLEOTIDE SEQUENCE</scope>
    <source>
        <strain evidence="2">AVDCRST_MAG13</strain>
    </source>
</reference>
<feature type="compositionally biased region" description="Basic and acidic residues" evidence="1">
    <location>
        <begin position="173"/>
        <end position="183"/>
    </location>
</feature>
<feature type="compositionally biased region" description="Basic residues" evidence="1">
    <location>
        <begin position="125"/>
        <end position="134"/>
    </location>
</feature>
<feature type="non-terminal residue" evidence="2">
    <location>
        <position position="1"/>
    </location>
</feature>
<accession>A0A6J4R8V8</accession>
<feature type="non-terminal residue" evidence="2">
    <location>
        <position position="295"/>
    </location>
</feature>
<name>A0A6J4R8V8_9ACTN</name>
<dbReference type="EMBL" id="CADCVO010000026">
    <property type="protein sequence ID" value="CAA9467359.1"/>
    <property type="molecule type" value="Genomic_DNA"/>
</dbReference>
<proteinExistence type="predicted"/>
<feature type="compositionally biased region" description="Basic and acidic residues" evidence="1">
    <location>
        <begin position="236"/>
        <end position="246"/>
    </location>
</feature>
<sequence length="295" mass="31750">ELPSRLRLRRRRRPAGHGLPARRVHGAGVLPGHAARQADPRGGARRRRQDGAGQGDGDVPRPRPRAPAVLRGPGRGQGAVRVELPQAAPAHPGRGRRRGLAGGPGRHLRQGVPALPPASAGHLGRPPRRAAHRRDRQDRPGVRGDAARAAVGLPDLDPRARDGALDLPSRRAAHLEQHARADRGAQAPLPVPVARLSLARPRAGDRPPAHARAARDGGAQARRARGARPRPGSQEAAEHRGVDRLGPRAPAPGRPGHRPGHLPADDVGHRQAPHRPRRRRRARRREAHARCPRRL</sequence>
<feature type="region of interest" description="Disordered" evidence="1">
    <location>
        <begin position="1"/>
        <end position="295"/>
    </location>
</feature>
<feature type="compositionally biased region" description="Basic residues" evidence="1">
    <location>
        <begin position="1"/>
        <end position="25"/>
    </location>
</feature>
<evidence type="ECO:0000313" key="2">
    <source>
        <dbReference type="EMBL" id="CAA9467359.1"/>
    </source>
</evidence>
<dbReference type="AlphaFoldDB" id="A0A6J4R8V8"/>
<protein>
    <submittedName>
        <fullName evidence="2">Carbon monoxide oxidation accessory protein CoxD</fullName>
    </submittedName>
</protein>
<feature type="compositionally biased region" description="Basic residues" evidence="1">
    <location>
        <begin position="271"/>
        <end position="295"/>
    </location>
</feature>
<gene>
    <name evidence="2" type="ORF">AVDCRST_MAG13-153</name>
</gene>